<evidence type="ECO:0000256" key="1">
    <source>
        <dbReference type="SAM" id="MobiDB-lite"/>
    </source>
</evidence>
<dbReference type="Proteomes" id="UP000823388">
    <property type="component" value="Chromosome 9N"/>
</dbReference>
<sequence>MAYPKIWPTNGSPLPAGLSKCQTRHLLRWRETSCLATTRPTRRAPEPQPLPAAPAHRPATAAPAARRAPELAGSRRRAACPPFSSRRGPRRRPAASACPPVRGRRPAASACRDAAGQRPPNLPKAKAPN</sequence>
<feature type="compositionally biased region" description="Low complexity" evidence="1">
    <location>
        <begin position="53"/>
        <end position="66"/>
    </location>
</feature>
<evidence type="ECO:0000313" key="3">
    <source>
        <dbReference type="Proteomes" id="UP000823388"/>
    </source>
</evidence>
<organism evidence="2 3">
    <name type="scientific">Panicum virgatum</name>
    <name type="common">Blackwell switchgrass</name>
    <dbReference type="NCBI Taxonomy" id="38727"/>
    <lineage>
        <taxon>Eukaryota</taxon>
        <taxon>Viridiplantae</taxon>
        <taxon>Streptophyta</taxon>
        <taxon>Embryophyta</taxon>
        <taxon>Tracheophyta</taxon>
        <taxon>Spermatophyta</taxon>
        <taxon>Magnoliopsida</taxon>
        <taxon>Liliopsida</taxon>
        <taxon>Poales</taxon>
        <taxon>Poaceae</taxon>
        <taxon>PACMAD clade</taxon>
        <taxon>Panicoideae</taxon>
        <taxon>Panicodae</taxon>
        <taxon>Paniceae</taxon>
        <taxon>Panicinae</taxon>
        <taxon>Panicum</taxon>
        <taxon>Panicum sect. Hiantes</taxon>
    </lineage>
</organism>
<proteinExistence type="predicted"/>
<evidence type="ECO:0000313" key="2">
    <source>
        <dbReference type="EMBL" id="KAG2534534.1"/>
    </source>
</evidence>
<comment type="caution">
    <text evidence="2">The sequence shown here is derived from an EMBL/GenBank/DDBJ whole genome shotgun (WGS) entry which is preliminary data.</text>
</comment>
<gene>
    <name evidence="2" type="ORF">PVAP13_9NG068474</name>
</gene>
<keyword evidence="3" id="KW-1185">Reference proteome</keyword>
<name>A0A8T0MH57_PANVG</name>
<protein>
    <submittedName>
        <fullName evidence="2">Uncharacterized protein</fullName>
    </submittedName>
</protein>
<dbReference type="EMBL" id="CM029054">
    <property type="protein sequence ID" value="KAG2534534.1"/>
    <property type="molecule type" value="Genomic_DNA"/>
</dbReference>
<accession>A0A8T0MH57</accession>
<reference evidence="2" key="1">
    <citation type="submission" date="2020-05" db="EMBL/GenBank/DDBJ databases">
        <title>WGS assembly of Panicum virgatum.</title>
        <authorList>
            <person name="Lovell J.T."/>
            <person name="Jenkins J."/>
            <person name="Shu S."/>
            <person name="Juenger T.E."/>
            <person name="Schmutz J."/>
        </authorList>
    </citation>
    <scope>NUCLEOTIDE SEQUENCE</scope>
    <source>
        <strain evidence="2">AP13</strain>
    </source>
</reference>
<feature type="region of interest" description="Disordered" evidence="1">
    <location>
        <begin position="33"/>
        <end position="129"/>
    </location>
</feature>
<dbReference type="AlphaFoldDB" id="A0A8T0MH57"/>